<protein>
    <submittedName>
        <fullName evidence="2">DJ-1/PfpI family protein</fullName>
    </submittedName>
</protein>
<dbReference type="GO" id="GO:0005737">
    <property type="term" value="C:cytoplasm"/>
    <property type="evidence" value="ECO:0007669"/>
    <property type="project" value="TreeGrafter"/>
</dbReference>
<evidence type="ECO:0000259" key="1">
    <source>
        <dbReference type="Pfam" id="PF01965"/>
    </source>
</evidence>
<feature type="domain" description="DJ-1/PfpI" evidence="1">
    <location>
        <begin position="3"/>
        <end position="164"/>
    </location>
</feature>
<dbReference type="InterPro" id="IPR002818">
    <property type="entry name" value="DJ-1/PfpI"/>
</dbReference>
<evidence type="ECO:0000313" key="3">
    <source>
        <dbReference type="Proteomes" id="UP000823893"/>
    </source>
</evidence>
<organism evidence="2 3">
    <name type="scientific">Candidatus Blautia merdigallinarum</name>
    <dbReference type="NCBI Taxonomy" id="2838495"/>
    <lineage>
        <taxon>Bacteria</taxon>
        <taxon>Bacillati</taxon>
        <taxon>Bacillota</taxon>
        <taxon>Clostridia</taxon>
        <taxon>Lachnospirales</taxon>
        <taxon>Lachnospiraceae</taxon>
        <taxon>Blautia</taxon>
    </lineage>
</organism>
<dbReference type="SUPFAM" id="SSF52317">
    <property type="entry name" value="Class I glutamine amidotransferase-like"/>
    <property type="match status" value="1"/>
</dbReference>
<dbReference type="AlphaFoldDB" id="A0A9D2SJF6"/>
<dbReference type="Proteomes" id="UP000823893">
    <property type="component" value="Unassembled WGS sequence"/>
</dbReference>
<dbReference type="InterPro" id="IPR006287">
    <property type="entry name" value="DJ-1"/>
</dbReference>
<dbReference type="CDD" id="cd03135">
    <property type="entry name" value="GATase1_DJ-1"/>
    <property type="match status" value="1"/>
</dbReference>
<accession>A0A9D2SJF6</accession>
<dbReference type="Gene3D" id="3.40.50.880">
    <property type="match status" value="1"/>
</dbReference>
<evidence type="ECO:0000313" key="2">
    <source>
        <dbReference type="EMBL" id="HJC09449.1"/>
    </source>
</evidence>
<dbReference type="PANTHER" id="PTHR48094:SF12">
    <property type="entry name" value="PARKINSON DISEASE PROTEIN 7 HOMOLOG"/>
    <property type="match status" value="1"/>
</dbReference>
<gene>
    <name evidence="2" type="ORF">H9935_01360</name>
</gene>
<name>A0A9D2SJF6_9FIRM</name>
<dbReference type="Pfam" id="PF01965">
    <property type="entry name" value="DJ-1_PfpI"/>
    <property type="match status" value="1"/>
</dbReference>
<comment type="caution">
    <text evidence="2">The sequence shown here is derived from an EMBL/GenBank/DDBJ whole genome shotgun (WGS) entry which is preliminary data.</text>
</comment>
<dbReference type="InterPro" id="IPR050325">
    <property type="entry name" value="Prot/Nucl_acid_deglycase"/>
</dbReference>
<dbReference type="PANTHER" id="PTHR48094">
    <property type="entry name" value="PROTEIN/NUCLEIC ACID DEGLYCASE DJ-1-RELATED"/>
    <property type="match status" value="1"/>
</dbReference>
<sequence>MANVYVFTADGFEEIEGLTVVDLMRRAGARTQMVSISDGLAVQGSHGIEIKADTFFDDADFDKADLLVLPGGMPGTLHLGEHQGLTKLLQDFAAQGKRIAAICAAPSVLGYLGLLEGKHAVCYPGFEDRLTGALVEKKEVVTDGSITTSRGLGTAIPFALELISLLFGPEKAEEIKKSVIYQESPAAD</sequence>
<reference evidence="2" key="1">
    <citation type="journal article" date="2021" name="PeerJ">
        <title>Extensive microbial diversity within the chicken gut microbiome revealed by metagenomics and culture.</title>
        <authorList>
            <person name="Gilroy R."/>
            <person name="Ravi A."/>
            <person name="Getino M."/>
            <person name="Pursley I."/>
            <person name="Horton D.L."/>
            <person name="Alikhan N.F."/>
            <person name="Baker D."/>
            <person name="Gharbi K."/>
            <person name="Hall N."/>
            <person name="Watson M."/>
            <person name="Adriaenssens E.M."/>
            <person name="Foster-Nyarko E."/>
            <person name="Jarju S."/>
            <person name="Secka A."/>
            <person name="Antonio M."/>
            <person name="Oren A."/>
            <person name="Chaudhuri R.R."/>
            <person name="La Ragione R."/>
            <person name="Hildebrand F."/>
            <person name="Pallen M.J."/>
        </authorList>
    </citation>
    <scope>NUCLEOTIDE SEQUENCE</scope>
    <source>
        <strain evidence="2">ChiSxjej6B18-287</strain>
    </source>
</reference>
<proteinExistence type="predicted"/>
<dbReference type="NCBIfam" id="TIGR01383">
    <property type="entry name" value="not_thiJ"/>
    <property type="match status" value="1"/>
</dbReference>
<dbReference type="EMBL" id="DWWV01000019">
    <property type="protein sequence ID" value="HJC09449.1"/>
    <property type="molecule type" value="Genomic_DNA"/>
</dbReference>
<dbReference type="InterPro" id="IPR029062">
    <property type="entry name" value="Class_I_gatase-like"/>
</dbReference>
<reference evidence="2" key="2">
    <citation type="submission" date="2021-04" db="EMBL/GenBank/DDBJ databases">
        <authorList>
            <person name="Gilroy R."/>
        </authorList>
    </citation>
    <scope>NUCLEOTIDE SEQUENCE</scope>
    <source>
        <strain evidence="2">ChiSxjej6B18-287</strain>
    </source>
</reference>